<protein>
    <submittedName>
        <fullName evidence="1">Uncharacterized protein</fullName>
    </submittedName>
</protein>
<dbReference type="EMBL" id="AAWS01000015">
    <property type="protein sequence ID" value="EAY28613.1"/>
    <property type="molecule type" value="Genomic_DNA"/>
</dbReference>
<dbReference type="AlphaFoldDB" id="A1ZM81"/>
<accession>A1ZM81</accession>
<dbReference type="RefSeq" id="WP_002697900.1">
    <property type="nucleotide sequence ID" value="NZ_AAWS01000015.1"/>
</dbReference>
<dbReference type="Proteomes" id="UP000004095">
    <property type="component" value="Unassembled WGS sequence"/>
</dbReference>
<organism evidence="1 2">
    <name type="scientific">Microscilla marina ATCC 23134</name>
    <dbReference type="NCBI Taxonomy" id="313606"/>
    <lineage>
        <taxon>Bacteria</taxon>
        <taxon>Pseudomonadati</taxon>
        <taxon>Bacteroidota</taxon>
        <taxon>Cytophagia</taxon>
        <taxon>Cytophagales</taxon>
        <taxon>Microscillaceae</taxon>
        <taxon>Microscilla</taxon>
    </lineage>
</organism>
<reference evidence="1 2" key="1">
    <citation type="submission" date="2007-01" db="EMBL/GenBank/DDBJ databases">
        <authorList>
            <person name="Haygood M."/>
            <person name="Podell S."/>
            <person name="Anderson C."/>
            <person name="Hopkinson B."/>
            <person name="Roe K."/>
            <person name="Barbeau K."/>
            <person name="Gaasterland T."/>
            <person name="Ferriera S."/>
            <person name="Johnson J."/>
            <person name="Kravitz S."/>
            <person name="Beeson K."/>
            <person name="Sutton G."/>
            <person name="Rogers Y.-H."/>
            <person name="Friedman R."/>
            <person name="Frazier M."/>
            <person name="Venter J.C."/>
        </authorList>
    </citation>
    <scope>NUCLEOTIDE SEQUENCE [LARGE SCALE GENOMIC DNA]</scope>
    <source>
        <strain evidence="1 2">ATCC 23134</strain>
    </source>
</reference>
<proteinExistence type="predicted"/>
<gene>
    <name evidence="1" type="ORF">M23134_04460</name>
</gene>
<evidence type="ECO:0000313" key="1">
    <source>
        <dbReference type="EMBL" id="EAY28613.1"/>
    </source>
</evidence>
<dbReference type="eggNOG" id="ENOG5033JZB">
    <property type="taxonomic scope" value="Bacteria"/>
</dbReference>
<keyword evidence="2" id="KW-1185">Reference proteome</keyword>
<dbReference type="OrthoDB" id="1467052at2"/>
<name>A1ZM81_MICM2</name>
<sequence length="201" mass="23544">MNTPESFDFTPEMIEIPEVFRSSLDKKPFEKCISCETYLLDEGVTYFIEKSVRNYKDHGVTDTVFEYAMCIDCMERMRQAVSTESLQRMEEYFLSQVNPLERQLLMLNNEETLNIEPWIENCIVKGTPKTELDEYQLHCQCFGKQMVFTYMPYMIGGEAMEEMAELLSAKSRGEIDNFMDDNFGLPPELKKELGDFKYVLI</sequence>
<evidence type="ECO:0000313" key="2">
    <source>
        <dbReference type="Proteomes" id="UP000004095"/>
    </source>
</evidence>
<comment type="caution">
    <text evidence="1">The sequence shown here is derived from an EMBL/GenBank/DDBJ whole genome shotgun (WGS) entry which is preliminary data.</text>
</comment>